<evidence type="ECO:0000256" key="1">
    <source>
        <dbReference type="SAM" id="MobiDB-lite"/>
    </source>
</evidence>
<feature type="compositionally biased region" description="Low complexity" evidence="1">
    <location>
        <begin position="267"/>
        <end position="279"/>
    </location>
</feature>
<reference evidence="2" key="2">
    <citation type="submission" date="2021-04" db="EMBL/GenBank/DDBJ databases">
        <authorList>
            <person name="Podell S."/>
        </authorList>
    </citation>
    <scope>NUCLEOTIDE SEQUENCE</scope>
    <source>
        <strain evidence="2">Hildebrandi</strain>
    </source>
</reference>
<dbReference type="EMBL" id="JAGRRH010000025">
    <property type="protein sequence ID" value="KAG7342165.1"/>
    <property type="molecule type" value="Genomic_DNA"/>
</dbReference>
<organism evidence="2 3">
    <name type="scientific">Nitzschia inconspicua</name>
    <dbReference type="NCBI Taxonomy" id="303405"/>
    <lineage>
        <taxon>Eukaryota</taxon>
        <taxon>Sar</taxon>
        <taxon>Stramenopiles</taxon>
        <taxon>Ochrophyta</taxon>
        <taxon>Bacillariophyta</taxon>
        <taxon>Bacillariophyceae</taxon>
        <taxon>Bacillariophycidae</taxon>
        <taxon>Bacillariales</taxon>
        <taxon>Bacillariaceae</taxon>
        <taxon>Nitzschia</taxon>
    </lineage>
</organism>
<reference evidence="2" key="1">
    <citation type="journal article" date="2021" name="Sci. Rep.">
        <title>Diploid genomic architecture of Nitzschia inconspicua, an elite biomass production diatom.</title>
        <authorList>
            <person name="Oliver A."/>
            <person name="Podell S."/>
            <person name="Pinowska A."/>
            <person name="Traller J.C."/>
            <person name="Smith S.R."/>
            <person name="McClure R."/>
            <person name="Beliaev A."/>
            <person name="Bohutskyi P."/>
            <person name="Hill E.A."/>
            <person name="Rabines A."/>
            <person name="Zheng H."/>
            <person name="Allen L.Z."/>
            <person name="Kuo A."/>
            <person name="Grigoriev I.V."/>
            <person name="Allen A.E."/>
            <person name="Hazlebeck D."/>
            <person name="Allen E.E."/>
        </authorList>
    </citation>
    <scope>NUCLEOTIDE SEQUENCE</scope>
    <source>
        <strain evidence="2">Hildebrandi</strain>
    </source>
</reference>
<sequence length="366" mass="41238">MSSSRLLASPKRPPSADRRKKVDEDVLALEAELEKVNLELSIVRNERNKQRQQLASLSEENKQLTHQKEQRLNRNHLSSQLQDLNKIVKRKTSKRQRALEDLEQAKSRHRQLKRTVDLLQGGVQAVLSKSYYYDQKDSKTTEGKVRSQRRQELLKSLVNEDLKTKLLTSSLSNLTFDVHSGRQNGRLDDEDDEITEDLPTISLFSEKNKRLDSANSEVSTSDYMKHANTTYKVPSIAAIATNDNNNHSSRSHSRKSRSKNRSKNGRRSPSNGSSSGRNRSNSRDRSTRSSNSQGKSQSRRGRRPNSSRQPNEEGIMEESEDGHDVIIDSASTSTKSGLASMLESSRSGHDSDDHSDDTPKTANTNG</sequence>
<protein>
    <submittedName>
        <fullName evidence="2">Uncharacterized protein</fullName>
    </submittedName>
</protein>
<name>A0A9K3KFI0_9STRA</name>
<feature type="region of interest" description="Disordered" evidence="1">
    <location>
        <begin position="241"/>
        <end position="366"/>
    </location>
</feature>
<dbReference type="AlphaFoldDB" id="A0A9K3KFI0"/>
<evidence type="ECO:0000313" key="2">
    <source>
        <dbReference type="EMBL" id="KAG7342165.1"/>
    </source>
</evidence>
<accession>A0A9K3KFI0</accession>
<keyword evidence="3" id="KW-1185">Reference proteome</keyword>
<feature type="compositionally biased region" description="Basic residues" evidence="1">
    <location>
        <begin position="249"/>
        <end position="266"/>
    </location>
</feature>
<feature type="compositionally biased region" description="Basic and acidic residues" evidence="1">
    <location>
        <begin position="346"/>
        <end position="359"/>
    </location>
</feature>
<proteinExistence type="predicted"/>
<gene>
    <name evidence="2" type="ORF">IV203_007257</name>
</gene>
<evidence type="ECO:0000313" key="3">
    <source>
        <dbReference type="Proteomes" id="UP000693970"/>
    </source>
</evidence>
<dbReference type="Proteomes" id="UP000693970">
    <property type="component" value="Unassembled WGS sequence"/>
</dbReference>
<feature type="region of interest" description="Disordered" evidence="1">
    <location>
        <begin position="1"/>
        <end position="21"/>
    </location>
</feature>
<comment type="caution">
    <text evidence="2">The sequence shown here is derived from an EMBL/GenBank/DDBJ whole genome shotgun (WGS) entry which is preliminary data.</text>
</comment>